<accession>A0A2G5PQT8</accession>
<protein>
    <submittedName>
        <fullName evidence="3">Dehydrogenase</fullName>
    </submittedName>
</protein>
<evidence type="ECO:0000313" key="4">
    <source>
        <dbReference type="Proteomes" id="UP000230971"/>
    </source>
</evidence>
<proteinExistence type="predicted"/>
<dbReference type="EMBL" id="PDKV01000003">
    <property type="protein sequence ID" value="PIB80304.1"/>
    <property type="molecule type" value="Genomic_DNA"/>
</dbReference>
<dbReference type="CDD" id="cd02142">
    <property type="entry name" value="McbC_SagB-like_oxidoreductase"/>
    <property type="match status" value="1"/>
</dbReference>
<evidence type="ECO:0000313" key="3">
    <source>
        <dbReference type="EMBL" id="PIB80304.1"/>
    </source>
</evidence>
<dbReference type="AlphaFoldDB" id="A0A2G5PQT8"/>
<dbReference type="InterPro" id="IPR020051">
    <property type="entry name" value="SagB-type_dehydrogenase"/>
</dbReference>
<dbReference type="InterPro" id="IPR000415">
    <property type="entry name" value="Nitroreductase-like"/>
</dbReference>
<dbReference type="GO" id="GO:0016491">
    <property type="term" value="F:oxidoreductase activity"/>
    <property type="evidence" value="ECO:0007669"/>
    <property type="project" value="InterPro"/>
</dbReference>
<organism evidence="3 4">
    <name type="scientific">Mycobacterium celatum</name>
    <dbReference type="NCBI Taxonomy" id="28045"/>
    <lineage>
        <taxon>Bacteria</taxon>
        <taxon>Bacillati</taxon>
        <taxon>Actinomycetota</taxon>
        <taxon>Actinomycetes</taxon>
        <taxon>Mycobacteriales</taxon>
        <taxon>Mycobacteriaceae</taxon>
        <taxon>Mycobacterium</taxon>
    </lineage>
</organism>
<comment type="caution">
    <text evidence="3">The sequence shown here is derived from an EMBL/GenBank/DDBJ whole genome shotgun (WGS) entry which is preliminary data.</text>
</comment>
<dbReference type="NCBIfam" id="TIGR03605">
    <property type="entry name" value="antibiot_sagB"/>
    <property type="match status" value="1"/>
</dbReference>
<dbReference type="Proteomes" id="UP000230971">
    <property type="component" value="Unassembled WGS sequence"/>
</dbReference>
<gene>
    <name evidence="3" type="ORF">CQY23_04655</name>
</gene>
<feature type="domain" description="Nitroreductase" evidence="1">
    <location>
        <begin position="312"/>
        <end position="499"/>
    </location>
</feature>
<dbReference type="InterPro" id="IPR052544">
    <property type="entry name" value="Bacteriocin_Proc_Enz"/>
</dbReference>
<reference evidence="3 4" key="1">
    <citation type="journal article" date="2017" name="Infect. Genet. Evol.">
        <title>The new phylogeny of the genus Mycobacterium: The old and the news.</title>
        <authorList>
            <person name="Tortoli E."/>
            <person name="Fedrizzi T."/>
            <person name="Meehan C.J."/>
            <person name="Trovato A."/>
            <person name="Grottola A."/>
            <person name="Giacobazzi E."/>
            <person name="Serpini G.F."/>
            <person name="Tagliazucchi S."/>
            <person name="Fabio A."/>
            <person name="Bettua C."/>
            <person name="Bertorelli R."/>
            <person name="Frascaro F."/>
            <person name="De Sanctis V."/>
            <person name="Pecorari M."/>
            <person name="Jousson O."/>
            <person name="Segata N."/>
            <person name="Cirillo D.M."/>
        </authorList>
    </citation>
    <scope>NUCLEOTIDE SEQUENCE [LARGE SCALE GENOMIC DNA]</scope>
    <source>
        <strain evidence="3 4">NCTC 12882</strain>
    </source>
</reference>
<name>A0A2G5PQT8_MYCCE</name>
<evidence type="ECO:0000259" key="1">
    <source>
        <dbReference type="Pfam" id="PF00881"/>
    </source>
</evidence>
<dbReference type="InterPro" id="IPR054488">
    <property type="entry name" value="ThcOx_dom2"/>
</dbReference>
<dbReference type="InterPro" id="IPR029479">
    <property type="entry name" value="Nitroreductase"/>
</dbReference>
<sequence length="502" mass="54217">MGVPSGAVVSGDADTGVSFRAAVVLHRRAAGLRSWAWHGEFRESSERGRGLSAVRYPDQTTYAFRSGVTCLTTPAGAVLLNPPRSEKLTRPSPGQLRVLKTLNLGPATIPELSEGGDIGALVDQLTAGGWLTVTVRDGTRELYSIVPFGQPAARPKSPSPDTTLSKFAVLHRDSEGFVLEHPLAWCDIRIHDPALLPLLDGPVPADPAVRAAVAAQFVDDLHWCGFRRPAGEEDRSFDSLAWSTPDLWFHRRSTLGERTVTWEHFGPTKWAKDRFPQPPARRPNYSGEPIDLFAPDLAAKRTEDPTLTAVLEDRVSTRTFDDADPITVEQLGELLYRTARTRRTQPVGPGEELLSRPYPSGGGLYELELYPVVRNVAGLQPGMYHYDSFDHVLRPVAGTESQAVSRLVKPASATLTGGAEPQVLIAMAARSGRIMWTYEQIGYAAILKDVGVLMQTIYLAATAMGLGACAQGFGDAAAFVAATGVDERQECNVGSIIVGSVA</sequence>
<evidence type="ECO:0000259" key="2">
    <source>
        <dbReference type="Pfam" id="PF22767"/>
    </source>
</evidence>
<dbReference type="OrthoDB" id="3723182at2"/>
<feature type="domain" description="Cyanobactin oxidase ThcOx second" evidence="2">
    <location>
        <begin position="163"/>
        <end position="257"/>
    </location>
</feature>
<dbReference type="Gene3D" id="3.40.109.10">
    <property type="entry name" value="NADH Oxidase"/>
    <property type="match status" value="1"/>
</dbReference>
<dbReference type="PANTHER" id="PTHR43745:SF2">
    <property type="entry name" value="NITROREDUCTASE MJ1384-RELATED"/>
    <property type="match status" value="1"/>
</dbReference>
<dbReference type="SUPFAM" id="SSF55469">
    <property type="entry name" value="FMN-dependent nitroreductase-like"/>
    <property type="match status" value="1"/>
</dbReference>
<dbReference type="PANTHER" id="PTHR43745">
    <property type="entry name" value="NITROREDUCTASE MJ1384-RELATED"/>
    <property type="match status" value="1"/>
</dbReference>
<dbReference type="Pfam" id="PF22767">
    <property type="entry name" value="ThcOx"/>
    <property type="match status" value="1"/>
</dbReference>
<dbReference type="Pfam" id="PF00881">
    <property type="entry name" value="Nitroreductase"/>
    <property type="match status" value="1"/>
</dbReference>